<dbReference type="PANTHER" id="PTHR43027">
    <property type="entry name" value="DOXORUBICIN RESISTANCE ABC TRANSPORTER PERMEASE PROTEIN DRRC-RELATED"/>
    <property type="match status" value="1"/>
</dbReference>
<comment type="subcellular location">
    <subcellularLocation>
        <location evidence="1">Membrane</location>
        <topology evidence="1">Multi-pass membrane protein</topology>
    </subcellularLocation>
</comment>
<evidence type="ECO:0000256" key="4">
    <source>
        <dbReference type="ARBA" id="ARBA00023136"/>
    </source>
</evidence>
<evidence type="ECO:0000313" key="8">
    <source>
        <dbReference type="Proteomes" id="UP000286732"/>
    </source>
</evidence>
<accession>A0A432G477</accession>
<protein>
    <submittedName>
        <fullName evidence="7">ABC transporter permease</fullName>
    </submittedName>
</protein>
<feature type="transmembrane region" description="Helical" evidence="5">
    <location>
        <begin position="177"/>
        <end position="200"/>
    </location>
</feature>
<organism evidence="7 8">
    <name type="scientific">SAR324 cluster bacterium</name>
    <dbReference type="NCBI Taxonomy" id="2024889"/>
    <lineage>
        <taxon>Bacteria</taxon>
        <taxon>Deltaproteobacteria</taxon>
        <taxon>SAR324 cluster</taxon>
    </lineage>
</organism>
<feature type="transmembrane region" description="Helical" evidence="5">
    <location>
        <begin position="21"/>
        <end position="42"/>
    </location>
</feature>
<dbReference type="GO" id="GO:0016020">
    <property type="term" value="C:membrane"/>
    <property type="evidence" value="ECO:0007669"/>
    <property type="project" value="UniProtKB-SubCell"/>
</dbReference>
<dbReference type="InterPro" id="IPR013525">
    <property type="entry name" value="ABC2_TM"/>
</dbReference>
<evidence type="ECO:0000259" key="6">
    <source>
        <dbReference type="PROSITE" id="PS51012"/>
    </source>
</evidence>
<keyword evidence="3 5" id="KW-1133">Transmembrane helix</keyword>
<feature type="transmembrane region" description="Helical" evidence="5">
    <location>
        <begin position="220"/>
        <end position="244"/>
    </location>
</feature>
<gene>
    <name evidence="7" type="ORF">DSY98_07835</name>
</gene>
<dbReference type="InterPro" id="IPR052902">
    <property type="entry name" value="ABC-2_transporter"/>
</dbReference>
<proteinExistence type="predicted"/>
<evidence type="ECO:0000256" key="1">
    <source>
        <dbReference type="ARBA" id="ARBA00004141"/>
    </source>
</evidence>
<dbReference type="PANTHER" id="PTHR43027:SF2">
    <property type="entry name" value="TRANSPORT PERMEASE PROTEIN"/>
    <property type="match status" value="1"/>
</dbReference>
<dbReference type="PROSITE" id="PS51012">
    <property type="entry name" value="ABC_TM2"/>
    <property type="match status" value="1"/>
</dbReference>
<feature type="transmembrane region" description="Helical" evidence="5">
    <location>
        <begin position="289"/>
        <end position="308"/>
    </location>
</feature>
<evidence type="ECO:0000256" key="2">
    <source>
        <dbReference type="ARBA" id="ARBA00022692"/>
    </source>
</evidence>
<dbReference type="AlphaFoldDB" id="A0A432G477"/>
<sequence>MNKMLFRLVISQFKLFFREPGVVFWSFGFPVLMAWILGIAFANKGEIERNIAVVAENPEEVYLVPEWLLNKTGTASTKYSRESGLEWKVGENHGERAHFRFLVMSEDAAILALKRGQIALWIEGSPERDLRFRFDPNNTDARLTYLLLESAFRKQKSLNRKTEVLPLTTIGIRYVDFLIPGLMAISIMNACLWGIGWNLIELRIKKLLRRMVATPLKKSVFLLSHGLNRMFISAAELLLLYVFAHFYFDITIQGSLLALSLIFLSGYSAFAGIAVLISSRAENTQSGNGLINSVTLPMFILSGIFFSYHNFPDWLIPYVEVLPLTILTNSLRGVITEGIGLAQAIQPAIGLFGIGGVCFALGLRLYRWH</sequence>
<dbReference type="Proteomes" id="UP000286732">
    <property type="component" value="Unassembled WGS sequence"/>
</dbReference>
<dbReference type="Pfam" id="PF12698">
    <property type="entry name" value="ABC2_membrane_3"/>
    <property type="match status" value="1"/>
</dbReference>
<comment type="caution">
    <text evidence="7">The sequence shown here is derived from an EMBL/GenBank/DDBJ whole genome shotgun (WGS) entry which is preliminary data.</text>
</comment>
<feature type="domain" description="ABC transmembrane type-2" evidence="6">
    <location>
        <begin position="141"/>
        <end position="369"/>
    </location>
</feature>
<evidence type="ECO:0000256" key="3">
    <source>
        <dbReference type="ARBA" id="ARBA00022989"/>
    </source>
</evidence>
<evidence type="ECO:0000256" key="5">
    <source>
        <dbReference type="SAM" id="Phobius"/>
    </source>
</evidence>
<feature type="transmembrane region" description="Helical" evidence="5">
    <location>
        <begin position="347"/>
        <end position="366"/>
    </location>
</feature>
<evidence type="ECO:0000313" key="7">
    <source>
        <dbReference type="EMBL" id="RTZ78140.1"/>
    </source>
</evidence>
<dbReference type="InterPro" id="IPR047817">
    <property type="entry name" value="ABC2_TM_bact-type"/>
</dbReference>
<keyword evidence="2 5" id="KW-0812">Transmembrane</keyword>
<feature type="transmembrane region" description="Helical" evidence="5">
    <location>
        <begin position="256"/>
        <end position="277"/>
    </location>
</feature>
<name>A0A432G477_9DELT</name>
<dbReference type="EMBL" id="QNZM01000306">
    <property type="protein sequence ID" value="RTZ78140.1"/>
    <property type="molecule type" value="Genomic_DNA"/>
</dbReference>
<reference evidence="7 8" key="1">
    <citation type="submission" date="2018-06" db="EMBL/GenBank/DDBJ databases">
        <title>Combined omics and stable isotope probing to characterize newly discovered Mariana Back-Arc vent microbial communities.</title>
        <authorList>
            <person name="Trembath-Reichert E."/>
            <person name="Huber J.A."/>
        </authorList>
    </citation>
    <scope>NUCLEOTIDE SEQUENCE [LARGE SCALE GENOMIC DNA]</scope>
    <source>
        <strain evidence="7">MAG 63_2</strain>
    </source>
</reference>
<keyword evidence="4 5" id="KW-0472">Membrane</keyword>
<dbReference type="GO" id="GO:0140359">
    <property type="term" value="F:ABC-type transporter activity"/>
    <property type="evidence" value="ECO:0007669"/>
    <property type="project" value="InterPro"/>
</dbReference>